<dbReference type="GO" id="GO:0003677">
    <property type="term" value="F:DNA binding"/>
    <property type="evidence" value="ECO:0007669"/>
    <property type="project" value="UniProtKB-KW"/>
</dbReference>
<gene>
    <name evidence="10" type="ORF">RJ641_005693</name>
</gene>
<evidence type="ECO:0000256" key="3">
    <source>
        <dbReference type="ARBA" id="ARBA00022771"/>
    </source>
</evidence>
<dbReference type="Gene3D" id="1.25.40.20">
    <property type="entry name" value="Ankyrin repeat-containing domain"/>
    <property type="match status" value="1"/>
</dbReference>
<dbReference type="Pfam" id="PF25512">
    <property type="entry name" value="zf-CCCH_AtC3H23"/>
    <property type="match status" value="1"/>
</dbReference>
<dbReference type="FunFam" id="3.30.1370.210:FF:000009">
    <property type="entry name" value="Zinc finger CCCH domain-containing protein 66"/>
    <property type="match status" value="1"/>
</dbReference>
<dbReference type="EMBL" id="JBAMMX010000013">
    <property type="protein sequence ID" value="KAK6929488.1"/>
    <property type="molecule type" value="Genomic_DNA"/>
</dbReference>
<evidence type="ECO:0000256" key="6">
    <source>
        <dbReference type="PROSITE-ProRule" id="PRU00023"/>
    </source>
</evidence>
<accession>A0AAN8VKW8</accession>
<evidence type="ECO:0000256" key="5">
    <source>
        <dbReference type="ARBA" id="ARBA00023125"/>
    </source>
</evidence>
<dbReference type="SMART" id="SM00248">
    <property type="entry name" value="ANK"/>
    <property type="match status" value="2"/>
</dbReference>
<sequence>MCGGSESEIYPSNILMEGQTLKKNNGDCGKCSILLELCAADDVSGFKIAVEEKGFDLNEGGLWYGRKIGSRRMGFEERTPLMIASMYGSTRVLKHMIDSGNVDVNRAGGSDGVTALHCAAAGGSESSLEVVKLLLDASADVNSLNANGNKAINLIAPNLKSWNQSRRKKLEMLLGGPEGASLDSQEQEQRMAMTPLPKDGIEKKEYPIDTSLPDINNGIYGTDEFRMYSFKVKPCSRAYSHDWTECPFAHPGENAKRRDPRKYNYSCVPCPAFRKGSCAKGDNCEYAHGVFECWLHPAQYKTRLCKDEIGCARKVCFFAHKPEELRPLYASTGSAMPSPGSLSSGSLEMQAMSPLALGSQSVLLPPTSTPPMSPATGCSSPMGGSMWANKAGLTPPVLQLPGSRLQSTLSARDLDLEMELLALENLSSQRQQKRLLDELSSLSSQSYWKKEYNGRTGELKPINLDEVFGSLNPSSGSQLQGHSMKATSTSQLQSPTSAQLLQNINQIRASYTTNLSSSPVRKTPSYGFDTSGTVAAAVMNSRASAFAKRSQSFIDRGASNPRLALTAAANSASLMSSNLSEWSSPDGKLDWGIKGDELNKLRKSSSFGFRSGTVGVMPPSTVDEPDVSWVNSLVKDVPPVGSGMFSPKQQRNGVNEMLPPWMEQMYIEQEQMVA</sequence>
<keyword evidence="4 7" id="KW-0862">Zinc</keyword>
<keyword evidence="6" id="KW-0040">ANK repeat</keyword>
<name>A0AAN8VKW8_9MAGN</name>
<dbReference type="InterPro" id="IPR000571">
    <property type="entry name" value="Znf_CCCH"/>
</dbReference>
<dbReference type="Pfam" id="PF12796">
    <property type="entry name" value="Ank_2"/>
    <property type="match status" value="1"/>
</dbReference>
<feature type="domain" description="C3H1-type" evidence="9">
    <location>
        <begin position="264"/>
        <end position="291"/>
    </location>
</feature>
<dbReference type="InterPro" id="IPR045234">
    <property type="entry name" value="Unkempt-like"/>
</dbReference>
<keyword evidence="1 7" id="KW-0479">Metal-binding</keyword>
<evidence type="ECO:0000256" key="7">
    <source>
        <dbReference type="PROSITE-ProRule" id="PRU00723"/>
    </source>
</evidence>
<keyword evidence="2" id="KW-0677">Repeat</keyword>
<dbReference type="PANTHER" id="PTHR14493:SF86">
    <property type="entry name" value="ZINC FINGER CCCH DOMAIN-CONTAINING PROTEIN 47"/>
    <property type="match status" value="1"/>
</dbReference>
<feature type="region of interest" description="Disordered" evidence="8">
    <location>
        <begin position="471"/>
        <end position="496"/>
    </location>
</feature>
<dbReference type="PROSITE" id="PS50103">
    <property type="entry name" value="ZF_C3H1"/>
    <property type="match status" value="1"/>
</dbReference>
<dbReference type="Gene3D" id="3.30.1370.210">
    <property type="match status" value="1"/>
</dbReference>
<keyword evidence="5" id="KW-0238">DNA-binding</keyword>
<dbReference type="PANTHER" id="PTHR14493">
    <property type="entry name" value="UNKEMPT FAMILY MEMBER"/>
    <property type="match status" value="1"/>
</dbReference>
<dbReference type="GO" id="GO:0006355">
    <property type="term" value="P:regulation of DNA-templated transcription"/>
    <property type="evidence" value="ECO:0007669"/>
    <property type="project" value="UniProtKB-ARBA"/>
</dbReference>
<dbReference type="SMART" id="SM00356">
    <property type="entry name" value="ZnF_C3H1"/>
    <property type="match status" value="2"/>
</dbReference>
<feature type="repeat" description="ANK" evidence="6">
    <location>
        <begin position="111"/>
        <end position="146"/>
    </location>
</feature>
<evidence type="ECO:0000256" key="2">
    <source>
        <dbReference type="ARBA" id="ARBA00022737"/>
    </source>
</evidence>
<dbReference type="PROSITE" id="PS50088">
    <property type="entry name" value="ANK_REPEAT"/>
    <property type="match status" value="1"/>
</dbReference>
<dbReference type="SUPFAM" id="SSF48403">
    <property type="entry name" value="Ankyrin repeat"/>
    <property type="match status" value="1"/>
</dbReference>
<evidence type="ECO:0000256" key="8">
    <source>
        <dbReference type="SAM" id="MobiDB-lite"/>
    </source>
</evidence>
<comment type="caution">
    <text evidence="10">The sequence shown here is derived from an EMBL/GenBank/DDBJ whole genome shotgun (WGS) entry which is preliminary data.</text>
</comment>
<proteinExistence type="predicted"/>
<organism evidence="10 11">
    <name type="scientific">Dillenia turbinata</name>
    <dbReference type="NCBI Taxonomy" id="194707"/>
    <lineage>
        <taxon>Eukaryota</taxon>
        <taxon>Viridiplantae</taxon>
        <taxon>Streptophyta</taxon>
        <taxon>Embryophyta</taxon>
        <taxon>Tracheophyta</taxon>
        <taxon>Spermatophyta</taxon>
        <taxon>Magnoliopsida</taxon>
        <taxon>eudicotyledons</taxon>
        <taxon>Gunneridae</taxon>
        <taxon>Pentapetalae</taxon>
        <taxon>Dilleniales</taxon>
        <taxon>Dilleniaceae</taxon>
        <taxon>Dillenia</taxon>
    </lineage>
</organism>
<keyword evidence="3 7" id="KW-0863">Zinc-finger</keyword>
<dbReference type="InterPro" id="IPR036770">
    <property type="entry name" value="Ankyrin_rpt-contain_sf"/>
</dbReference>
<dbReference type="PROSITE" id="PS50297">
    <property type="entry name" value="ANK_REP_REGION"/>
    <property type="match status" value="1"/>
</dbReference>
<dbReference type="AlphaFoldDB" id="A0AAN8VKW8"/>
<protein>
    <submittedName>
        <fullName evidence="10">Ankyrin repeat</fullName>
    </submittedName>
</protein>
<dbReference type="Proteomes" id="UP001370490">
    <property type="component" value="Unassembled WGS sequence"/>
</dbReference>
<dbReference type="InterPro" id="IPR002110">
    <property type="entry name" value="Ankyrin_rpt"/>
</dbReference>
<evidence type="ECO:0000259" key="9">
    <source>
        <dbReference type="PROSITE" id="PS50103"/>
    </source>
</evidence>
<evidence type="ECO:0000313" key="11">
    <source>
        <dbReference type="Proteomes" id="UP001370490"/>
    </source>
</evidence>
<evidence type="ECO:0000313" key="10">
    <source>
        <dbReference type="EMBL" id="KAK6929488.1"/>
    </source>
</evidence>
<evidence type="ECO:0000256" key="1">
    <source>
        <dbReference type="ARBA" id="ARBA00022723"/>
    </source>
</evidence>
<dbReference type="GO" id="GO:0008270">
    <property type="term" value="F:zinc ion binding"/>
    <property type="evidence" value="ECO:0007669"/>
    <property type="project" value="UniProtKB-KW"/>
</dbReference>
<keyword evidence="11" id="KW-1185">Reference proteome</keyword>
<evidence type="ECO:0000256" key="4">
    <source>
        <dbReference type="ARBA" id="ARBA00022833"/>
    </source>
</evidence>
<dbReference type="InterPro" id="IPR057444">
    <property type="entry name" value="Znf-CCCH_AtC3H23-like"/>
</dbReference>
<dbReference type="Pfam" id="PF00642">
    <property type="entry name" value="zf-CCCH"/>
    <property type="match status" value="1"/>
</dbReference>
<feature type="zinc finger region" description="C3H1-type" evidence="7">
    <location>
        <begin position="264"/>
        <end position="291"/>
    </location>
</feature>
<reference evidence="10 11" key="1">
    <citation type="submission" date="2023-12" db="EMBL/GenBank/DDBJ databases">
        <title>A high-quality genome assembly for Dillenia turbinata (Dilleniales).</title>
        <authorList>
            <person name="Chanderbali A."/>
        </authorList>
    </citation>
    <scope>NUCLEOTIDE SEQUENCE [LARGE SCALE GENOMIC DNA]</scope>
    <source>
        <strain evidence="10">LSX21</strain>
        <tissue evidence="10">Leaf</tissue>
    </source>
</reference>